<feature type="domain" description="Peptidase C1A papain C-terminal" evidence="3">
    <location>
        <begin position="43"/>
        <end position="249"/>
    </location>
</feature>
<evidence type="ECO:0000259" key="3">
    <source>
        <dbReference type="SMART" id="SM00645"/>
    </source>
</evidence>
<dbReference type="KEGG" id="dfa:DFA_03112"/>
<dbReference type="Proteomes" id="UP000007797">
    <property type="component" value="Unassembled WGS sequence"/>
</dbReference>
<dbReference type="SMART" id="SM00645">
    <property type="entry name" value="Pept_C1"/>
    <property type="match status" value="1"/>
</dbReference>
<dbReference type="Pfam" id="PF00112">
    <property type="entry name" value="Peptidase_C1"/>
    <property type="match status" value="1"/>
</dbReference>
<dbReference type="GO" id="GO:0006508">
    <property type="term" value="P:proteolysis"/>
    <property type="evidence" value="ECO:0007669"/>
    <property type="project" value="InterPro"/>
</dbReference>
<evidence type="ECO:0000256" key="2">
    <source>
        <dbReference type="SAM" id="MobiDB-lite"/>
    </source>
</evidence>
<evidence type="ECO:0000256" key="1">
    <source>
        <dbReference type="ARBA" id="ARBA00008455"/>
    </source>
</evidence>
<dbReference type="PANTHER" id="PTHR12411">
    <property type="entry name" value="CYSTEINE PROTEASE FAMILY C1-RELATED"/>
    <property type="match status" value="1"/>
</dbReference>
<dbReference type="GO" id="GO:0008234">
    <property type="term" value="F:cysteine-type peptidase activity"/>
    <property type="evidence" value="ECO:0007669"/>
    <property type="project" value="InterPro"/>
</dbReference>
<reference evidence="5" key="1">
    <citation type="journal article" date="2011" name="Genome Res.">
        <title>Phylogeny-wide analysis of social amoeba genomes highlights ancient origins for complex intercellular communication.</title>
        <authorList>
            <person name="Heidel A.J."/>
            <person name="Lawal H.M."/>
            <person name="Felder M."/>
            <person name="Schilde C."/>
            <person name="Helps N.R."/>
            <person name="Tunggal B."/>
            <person name="Rivero F."/>
            <person name="John U."/>
            <person name="Schleicher M."/>
            <person name="Eichinger L."/>
            <person name="Platzer M."/>
            <person name="Noegel A.A."/>
            <person name="Schaap P."/>
            <person name="Gloeckner G."/>
        </authorList>
    </citation>
    <scope>NUCLEOTIDE SEQUENCE [LARGE SCALE GENOMIC DNA]</scope>
    <source>
        <strain evidence="5">SH3</strain>
    </source>
</reference>
<dbReference type="EMBL" id="GL883006">
    <property type="protein sequence ID" value="EGG24867.1"/>
    <property type="molecule type" value="Genomic_DNA"/>
</dbReference>
<dbReference type="OrthoDB" id="10259130at2759"/>
<dbReference type="RefSeq" id="XP_004362718.1">
    <property type="nucleotide sequence ID" value="XM_004362661.1"/>
</dbReference>
<dbReference type="InterPro" id="IPR013128">
    <property type="entry name" value="Peptidase_C1A"/>
</dbReference>
<proteinExistence type="inferred from homology"/>
<organism evidence="4 5">
    <name type="scientific">Cavenderia fasciculata</name>
    <name type="common">Slime mold</name>
    <name type="synonym">Dictyostelium fasciculatum</name>
    <dbReference type="NCBI Taxonomy" id="261658"/>
    <lineage>
        <taxon>Eukaryota</taxon>
        <taxon>Amoebozoa</taxon>
        <taxon>Evosea</taxon>
        <taxon>Eumycetozoa</taxon>
        <taxon>Dictyostelia</taxon>
        <taxon>Acytosteliales</taxon>
        <taxon>Cavenderiaceae</taxon>
        <taxon>Cavenderia</taxon>
    </lineage>
</organism>
<dbReference type="MEROPS" id="C01.125"/>
<dbReference type="GeneID" id="14876996"/>
<sequence>MELGTNEFADLSLQEFIDLKLSKFNMSEITDDLFTQHQPDNNQTSSSTSSSESSESSSLSPSSSSYNSNTSRCISSNCGLGKEKKNLSEQNFVDCQTFGNKGCEGGCAHNAYHQVLKGHGVSHSNMYPYVGYKNTAICSAVGLTINIRSYAMTLGRKEFGLTKALLDTPVSASFDASSREFQLYVRGIFSSPTCDKLKPSHSVLVTGYQPGAWLIKNSFGVNWGEAGFFRLARNTDDKCGIASFASYPEFNGVIP</sequence>
<name>F4PGN3_CACFS</name>
<dbReference type="CDD" id="cd02248">
    <property type="entry name" value="Peptidase_C1A"/>
    <property type="match status" value="1"/>
</dbReference>
<keyword evidence="5" id="KW-1185">Reference proteome</keyword>
<dbReference type="SUPFAM" id="SSF54001">
    <property type="entry name" value="Cysteine proteinases"/>
    <property type="match status" value="1"/>
</dbReference>
<protein>
    <recommendedName>
        <fullName evidence="3">Peptidase C1A papain C-terminal domain-containing protein</fullName>
    </recommendedName>
</protein>
<evidence type="ECO:0000313" key="4">
    <source>
        <dbReference type="EMBL" id="EGG24867.1"/>
    </source>
</evidence>
<dbReference type="STRING" id="1054147.F4PGN3"/>
<comment type="similarity">
    <text evidence="1">Belongs to the peptidase C1 family.</text>
</comment>
<dbReference type="Gene3D" id="3.90.70.10">
    <property type="entry name" value="Cysteine proteinases"/>
    <property type="match status" value="1"/>
</dbReference>
<evidence type="ECO:0000313" key="5">
    <source>
        <dbReference type="Proteomes" id="UP000007797"/>
    </source>
</evidence>
<dbReference type="AlphaFoldDB" id="F4PGN3"/>
<feature type="compositionally biased region" description="Polar residues" evidence="2">
    <location>
        <begin position="35"/>
        <end position="44"/>
    </location>
</feature>
<dbReference type="InterPro" id="IPR038765">
    <property type="entry name" value="Papain-like_cys_pep_sf"/>
</dbReference>
<gene>
    <name evidence="4" type="ORF">DFA_03112</name>
</gene>
<feature type="region of interest" description="Disordered" evidence="2">
    <location>
        <begin position="35"/>
        <end position="70"/>
    </location>
</feature>
<dbReference type="InterPro" id="IPR039417">
    <property type="entry name" value="Peptidase_C1A_papain-like"/>
</dbReference>
<feature type="compositionally biased region" description="Low complexity" evidence="2">
    <location>
        <begin position="45"/>
        <end position="70"/>
    </location>
</feature>
<dbReference type="InterPro" id="IPR000668">
    <property type="entry name" value="Peptidase_C1A_C"/>
</dbReference>
<accession>F4PGN3</accession>